<dbReference type="EMBL" id="KZ819188">
    <property type="protein sequence ID" value="PWZ03153.1"/>
    <property type="molecule type" value="Genomic_DNA"/>
</dbReference>
<keyword evidence="6" id="KW-0733">Signal recognition particle</keyword>
<feature type="compositionally biased region" description="Low complexity" evidence="10">
    <location>
        <begin position="513"/>
        <end position="523"/>
    </location>
</feature>
<evidence type="ECO:0000256" key="5">
    <source>
        <dbReference type="ARBA" id="ARBA00022884"/>
    </source>
</evidence>
<feature type="region of interest" description="Disordered" evidence="10">
    <location>
        <begin position="65"/>
        <end position="108"/>
    </location>
</feature>
<dbReference type="GO" id="GO:0030942">
    <property type="term" value="F:endoplasmic reticulum signal peptide binding"/>
    <property type="evidence" value="ECO:0007669"/>
    <property type="project" value="InterPro"/>
</dbReference>
<keyword evidence="5" id="KW-0694">RNA-binding</keyword>
<feature type="compositionally biased region" description="Low complexity" evidence="10">
    <location>
        <begin position="821"/>
        <end position="838"/>
    </location>
</feature>
<dbReference type="GO" id="GO:0008312">
    <property type="term" value="F:7S RNA binding"/>
    <property type="evidence" value="ECO:0007669"/>
    <property type="project" value="InterPro"/>
</dbReference>
<dbReference type="GO" id="GO:0005047">
    <property type="term" value="F:signal recognition particle binding"/>
    <property type="evidence" value="ECO:0007669"/>
    <property type="project" value="InterPro"/>
</dbReference>
<dbReference type="GO" id="GO:0005730">
    <property type="term" value="C:nucleolus"/>
    <property type="evidence" value="ECO:0007669"/>
    <property type="project" value="UniProtKB-SubCell"/>
</dbReference>
<evidence type="ECO:0000256" key="10">
    <source>
        <dbReference type="SAM" id="MobiDB-lite"/>
    </source>
</evidence>
<keyword evidence="4" id="KW-0963">Cytoplasm</keyword>
<feature type="compositionally biased region" description="Acidic residues" evidence="10">
    <location>
        <begin position="850"/>
        <end position="882"/>
    </location>
</feature>
<feature type="compositionally biased region" description="Basic residues" evidence="10">
    <location>
        <begin position="367"/>
        <end position="382"/>
    </location>
</feature>
<feature type="region of interest" description="Disordered" evidence="10">
    <location>
        <begin position="355"/>
        <end position="416"/>
    </location>
</feature>
<dbReference type="InterPro" id="IPR026258">
    <property type="entry name" value="SRP68"/>
</dbReference>
<feature type="compositionally biased region" description="Basic residues" evidence="10">
    <location>
        <begin position="553"/>
        <end position="569"/>
    </location>
</feature>
<protein>
    <recommendedName>
        <fullName evidence="9">Signal recognition particle subunit SRP68</fullName>
    </recommendedName>
</protein>
<dbReference type="InterPro" id="IPR038253">
    <property type="entry name" value="SRP68_N_sf"/>
</dbReference>
<evidence type="ECO:0000313" key="12">
    <source>
        <dbReference type="Proteomes" id="UP000246740"/>
    </source>
</evidence>
<evidence type="ECO:0000256" key="4">
    <source>
        <dbReference type="ARBA" id="ARBA00022490"/>
    </source>
</evidence>
<evidence type="ECO:0000256" key="9">
    <source>
        <dbReference type="ARBA" id="ARBA00029498"/>
    </source>
</evidence>
<evidence type="ECO:0000256" key="6">
    <source>
        <dbReference type="ARBA" id="ARBA00023135"/>
    </source>
</evidence>
<feature type="region of interest" description="Disordered" evidence="10">
    <location>
        <begin position="509"/>
        <end position="577"/>
    </location>
</feature>
<dbReference type="GO" id="GO:0005786">
    <property type="term" value="C:signal recognition particle, endoplasmic reticulum targeting"/>
    <property type="evidence" value="ECO:0007669"/>
    <property type="project" value="UniProtKB-KW"/>
</dbReference>
<dbReference type="OrthoDB" id="10255118at2759"/>
<sequence>MEVDLSKKDEISQAAQTGAPISLPLLQIISEARNEHGMRQQDFARYRRFCASKVHRLRELLKVTHADDSRPAEPRKSKAAKKQARSKKSKKAGQPTATAQSEAARGHANVFTPKTLDVSKVENERPALLLLFEAERAWAYSQELRNEAFDNDSDPAVRKRGISRLRRAEQWSQALAEMVKALSPRFDVYTRAEAVAYQSIIRATTAFDRSQWERALQTLSVARSLLNAIAQNSKTSRGEALANSFVDAGEAQMRYSAYQLGNADQDMDKVARATATSELCDQLCPGYSNLVDELAAAKAKGGETAKHDVSLSWHGQQIHVRNPELLDTVVHAQAEEAVLRESVQIEALGQEAQEAQLKKSASQHQSKEKRVRLSHAQRKAKKRESASAVSATAASAQGEASGSASTATARLGKGGRTELDPFDRALSALTDAEDVARRLVDDNAEALSKSHSARYETASKDLQTAHDFIFYRLLALRVWRNLRLVADVERRAERREKRAMVNVEAHFGKGVKKSASSSSSASRLSKKSRAKKIEAKKAARATRAARPKQPGTKSKKNNKKAIKTTHRPGRSGTRALRTRQALARENRARRIAADKSKRRGARAVPSLAKLLDAAETSLVAMGSIGLVESEPDVSSLVEAKAAWFRSEVLRHLARAFALSGAHAEAVLLLTRAQLYIRQARQAADLAEDVDEEDSDFPPRVKAAEGGESVFDHSDAVLVAQKRQIQKGMYLAERAAQKGKGKAKAKKAAMPAMSESRAGQALLDMARKHVDFDPISLNEARQIPNDVRAEAEAELEKQPAASGNQTSLVATKKGVAQAVSPAAAPPAKAAGAVKKVAVPSDKKEDTVAAMELDEASQQEPETFQDDEEDELEQQAELDDEEAAGDVSIAYDPGNALAEEEEARLEAEAAAKKKGWLGGWFGRG</sequence>
<comment type="similarity">
    <text evidence="3">Belongs to the SRP68 family.</text>
</comment>
<evidence type="ECO:0000256" key="8">
    <source>
        <dbReference type="ARBA" id="ARBA00023274"/>
    </source>
</evidence>
<dbReference type="InParanoid" id="A0A317XZD5"/>
<evidence type="ECO:0000313" key="11">
    <source>
        <dbReference type="EMBL" id="PWZ03153.1"/>
    </source>
</evidence>
<reference evidence="11 12" key="1">
    <citation type="journal article" date="2018" name="Mol. Biol. Evol.">
        <title>Broad Genomic Sampling Reveals a Smut Pathogenic Ancestry of the Fungal Clade Ustilaginomycotina.</title>
        <authorList>
            <person name="Kijpornyongpan T."/>
            <person name="Mondo S.J."/>
            <person name="Barry K."/>
            <person name="Sandor L."/>
            <person name="Lee J."/>
            <person name="Lipzen A."/>
            <person name="Pangilinan J."/>
            <person name="LaButti K."/>
            <person name="Hainaut M."/>
            <person name="Henrissat B."/>
            <person name="Grigoriev I.V."/>
            <person name="Spatafora J.W."/>
            <person name="Aime M.C."/>
        </authorList>
    </citation>
    <scope>NUCLEOTIDE SEQUENCE [LARGE SCALE GENOMIC DNA]</scope>
    <source>
        <strain evidence="11 12">MCA 3645</strain>
    </source>
</reference>
<dbReference type="PANTHER" id="PTHR12860:SF0">
    <property type="entry name" value="SIGNAL RECOGNITION PARTICLE SUBUNIT SRP68"/>
    <property type="match status" value="1"/>
</dbReference>
<dbReference type="STRING" id="1882483.A0A317XZD5"/>
<keyword evidence="12" id="KW-1185">Reference proteome</keyword>
<dbReference type="Pfam" id="PF16969">
    <property type="entry name" value="SRP68"/>
    <property type="match status" value="1"/>
</dbReference>
<evidence type="ECO:0000256" key="1">
    <source>
        <dbReference type="ARBA" id="ARBA00004496"/>
    </source>
</evidence>
<feature type="compositionally biased region" description="Low complexity" evidence="10">
    <location>
        <begin position="386"/>
        <end position="409"/>
    </location>
</feature>
<evidence type="ECO:0000256" key="2">
    <source>
        <dbReference type="ARBA" id="ARBA00004604"/>
    </source>
</evidence>
<organism evidence="11 12">
    <name type="scientific">Testicularia cyperi</name>
    <dbReference type="NCBI Taxonomy" id="1882483"/>
    <lineage>
        <taxon>Eukaryota</taxon>
        <taxon>Fungi</taxon>
        <taxon>Dikarya</taxon>
        <taxon>Basidiomycota</taxon>
        <taxon>Ustilaginomycotina</taxon>
        <taxon>Ustilaginomycetes</taxon>
        <taxon>Ustilaginales</taxon>
        <taxon>Anthracoideaceae</taxon>
        <taxon>Testicularia</taxon>
    </lineage>
</organism>
<accession>A0A317XZD5</accession>
<dbReference type="CDD" id="cd15481">
    <property type="entry name" value="SRP68-RBD"/>
    <property type="match status" value="1"/>
</dbReference>
<proteinExistence type="inferred from homology"/>
<feature type="compositionally biased region" description="Basic residues" evidence="10">
    <location>
        <begin position="77"/>
        <end position="91"/>
    </location>
</feature>
<comment type="subcellular location">
    <subcellularLocation>
        <location evidence="1">Cytoplasm</location>
    </subcellularLocation>
    <subcellularLocation>
        <location evidence="2">Nucleus</location>
        <location evidence="2">Nucleolus</location>
    </subcellularLocation>
</comment>
<keyword evidence="7" id="KW-0539">Nucleus</keyword>
<gene>
    <name evidence="11" type="ORF">BCV70DRAFT_197392</name>
</gene>
<dbReference type="AlphaFoldDB" id="A0A317XZD5"/>
<dbReference type="InterPro" id="IPR034652">
    <property type="entry name" value="SRP68-RBD"/>
</dbReference>
<evidence type="ECO:0000256" key="3">
    <source>
        <dbReference type="ARBA" id="ARBA00009352"/>
    </source>
</evidence>
<dbReference type="Proteomes" id="UP000246740">
    <property type="component" value="Unassembled WGS sequence"/>
</dbReference>
<dbReference type="GO" id="GO:0006614">
    <property type="term" value="P:SRP-dependent cotranslational protein targeting to membrane"/>
    <property type="evidence" value="ECO:0007669"/>
    <property type="project" value="InterPro"/>
</dbReference>
<dbReference type="PANTHER" id="PTHR12860">
    <property type="entry name" value="SIGNAL RECOGNITION PARTICLE 68 KDA PROTEIN"/>
    <property type="match status" value="1"/>
</dbReference>
<keyword evidence="8" id="KW-0687">Ribonucleoprotein</keyword>
<evidence type="ECO:0000256" key="7">
    <source>
        <dbReference type="ARBA" id="ARBA00023242"/>
    </source>
</evidence>
<dbReference type="Gene3D" id="1.10.3450.40">
    <property type="entry name" value="Signal recognition particle, SRP68 subunit, RNA-binding domain"/>
    <property type="match status" value="1"/>
</dbReference>
<name>A0A317XZD5_9BASI</name>
<feature type="compositionally biased region" description="Basic and acidic residues" evidence="10">
    <location>
        <begin position="65"/>
        <end position="76"/>
    </location>
</feature>
<feature type="region of interest" description="Disordered" evidence="10">
    <location>
        <begin position="821"/>
        <end position="890"/>
    </location>
</feature>